<dbReference type="PANTHER" id="PTHR37162:SF10">
    <property type="entry name" value="DUF4371 DOMAIN-CONTAINING PROTEIN"/>
    <property type="match status" value="1"/>
</dbReference>
<dbReference type="PANTHER" id="PTHR37162">
    <property type="entry name" value="HAT FAMILY DIMERISATION DOMAINCONTAINING PROTEIN-RELATED"/>
    <property type="match status" value="1"/>
</dbReference>
<keyword evidence="2" id="KW-1185">Reference proteome</keyword>
<organism evidence="1 2">
    <name type="scientific">Trachymyrmex cornetzi</name>
    <dbReference type="NCBI Taxonomy" id="471704"/>
    <lineage>
        <taxon>Eukaryota</taxon>
        <taxon>Metazoa</taxon>
        <taxon>Ecdysozoa</taxon>
        <taxon>Arthropoda</taxon>
        <taxon>Hexapoda</taxon>
        <taxon>Insecta</taxon>
        <taxon>Pterygota</taxon>
        <taxon>Neoptera</taxon>
        <taxon>Endopterygota</taxon>
        <taxon>Hymenoptera</taxon>
        <taxon>Apocrita</taxon>
        <taxon>Aculeata</taxon>
        <taxon>Formicoidea</taxon>
        <taxon>Formicidae</taxon>
        <taxon>Myrmicinae</taxon>
        <taxon>Trachymyrmex</taxon>
    </lineage>
</organism>
<proteinExistence type="predicted"/>
<protein>
    <submittedName>
        <fullName evidence="1">Uncharacterized protein</fullName>
    </submittedName>
</protein>
<dbReference type="Proteomes" id="UP000078492">
    <property type="component" value="Unassembled WGS sequence"/>
</dbReference>
<name>A0A151IUZ1_9HYME</name>
<sequence>MSFNTLDCTTVLNRELFSGLDIAKKLRCNRTKATAIINNVLNPLSIAELNNDLQDVLFVNVSTDASNHGSIKLFPIIIQYFKYQKNGITSKLVEIETAENETSDTITELIVKQLRRHILLMKQFFENDLSEAYLFIIHSITTNQLWLKFFKTPNAHTCIELLTIAHYFFCISAHNANVERVF</sequence>
<dbReference type="EMBL" id="KQ980931">
    <property type="protein sequence ID" value="KYN11353.1"/>
    <property type="molecule type" value="Genomic_DNA"/>
</dbReference>
<accession>A0A151IUZ1</accession>
<evidence type="ECO:0000313" key="2">
    <source>
        <dbReference type="Proteomes" id="UP000078492"/>
    </source>
</evidence>
<reference evidence="1 2" key="1">
    <citation type="submission" date="2015-09" db="EMBL/GenBank/DDBJ databases">
        <title>Trachymyrmex cornetzi WGS genome.</title>
        <authorList>
            <person name="Nygaard S."/>
            <person name="Hu H."/>
            <person name="Boomsma J."/>
            <person name="Zhang G."/>
        </authorList>
    </citation>
    <scope>NUCLEOTIDE SEQUENCE [LARGE SCALE GENOMIC DNA]</scope>
    <source>
        <strain evidence="1">Tcor2-1</strain>
        <tissue evidence="1">Whole body</tissue>
    </source>
</reference>
<gene>
    <name evidence="1" type="ORF">ALC57_16494</name>
</gene>
<evidence type="ECO:0000313" key="1">
    <source>
        <dbReference type="EMBL" id="KYN11353.1"/>
    </source>
</evidence>
<dbReference type="AlphaFoldDB" id="A0A151IUZ1"/>